<feature type="transmembrane region" description="Helical" evidence="1">
    <location>
        <begin position="346"/>
        <end position="364"/>
    </location>
</feature>
<keyword evidence="3" id="KW-1185">Reference proteome</keyword>
<keyword evidence="1" id="KW-0812">Transmembrane</keyword>
<organism evidence="2 3">
    <name type="scientific">Paenibacillus psychroresistens</name>
    <dbReference type="NCBI Taxonomy" id="1778678"/>
    <lineage>
        <taxon>Bacteria</taxon>
        <taxon>Bacillati</taxon>
        <taxon>Bacillota</taxon>
        <taxon>Bacilli</taxon>
        <taxon>Bacillales</taxon>
        <taxon>Paenibacillaceae</taxon>
        <taxon>Paenibacillus</taxon>
    </lineage>
</organism>
<reference evidence="3" key="1">
    <citation type="submission" date="2018-11" db="EMBL/GenBank/DDBJ databases">
        <title>Complete genome sequence of Paenibacillus sp. ML311-T8.</title>
        <authorList>
            <person name="Nam Y.-D."/>
            <person name="Kang J."/>
            <person name="Chung W.-H."/>
            <person name="Park Y.S."/>
        </authorList>
    </citation>
    <scope>NUCLEOTIDE SEQUENCE [LARGE SCALE GENOMIC DNA]</scope>
    <source>
        <strain evidence="3">ML311-T8</strain>
    </source>
</reference>
<dbReference type="KEGG" id="ppsc:EHS13_34305"/>
<feature type="transmembrane region" description="Helical" evidence="1">
    <location>
        <begin position="380"/>
        <end position="398"/>
    </location>
</feature>
<feature type="transmembrane region" description="Helical" evidence="1">
    <location>
        <begin position="205"/>
        <end position="224"/>
    </location>
</feature>
<feature type="transmembrane region" description="Helical" evidence="1">
    <location>
        <begin position="137"/>
        <end position="158"/>
    </location>
</feature>
<name>A0A6B8RUE9_9BACL</name>
<feature type="transmembrane region" description="Helical" evidence="1">
    <location>
        <begin position="164"/>
        <end position="193"/>
    </location>
</feature>
<evidence type="ECO:0000313" key="2">
    <source>
        <dbReference type="EMBL" id="QGQ99577.1"/>
    </source>
</evidence>
<feature type="transmembrane region" description="Helical" evidence="1">
    <location>
        <begin position="66"/>
        <end position="86"/>
    </location>
</feature>
<evidence type="ECO:0000256" key="1">
    <source>
        <dbReference type="SAM" id="Phobius"/>
    </source>
</evidence>
<proteinExistence type="predicted"/>
<dbReference type="EMBL" id="CP034235">
    <property type="protein sequence ID" value="QGQ99577.1"/>
    <property type="molecule type" value="Genomic_DNA"/>
</dbReference>
<keyword evidence="1" id="KW-1133">Transmembrane helix</keyword>
<dbReference type="RefSeq" id="WP_155704741.1">
    <property type="nucleotide sequence ID" value="NZ_CP034235.1"/>
</dbReference>
<accession>A0A6B8RUE9</accession>
<keyword evidence="1" id="KW-0472">Membrane</keyword>
<feature type="transmembrane region" description="Helical" evidence="1">
    <location>
        <begin position="429"/>
        <end position="447"/>
    </location>
</feature>
<feature type="transmembrane region" description="Helical" evidence="1">
    <location>
        <begin position="519"/>
        <end position="535"/>
    </location>
</feature>
<protein>
    <submittedName>
        <fullName evidence="2">Uncharacterized protein</fullName>
    </submittedName>
</protein>
<sequence length="552" mass="63610">MKEFRTLKLLDLLQSYFVKMGIDYPIMRKLVQVKLTMDGRRVPAIFNQSTKKRTDSSDKNNFIKSLWFYALMGGIMVPLLFVGQNYLFQMGFIFGILMFLVMTSMISDFSAVLLDIRDRTIILSKPINRKTVSMAKLIHIIVYLFFLTGSLSAAPLVTSLVKNGVLFFLVFVVEIILLDILIVVMTAMVYLLILKFFDGEKLKDMINYVQIALSIVITVGYQLVVRSFNMIKFNFEFQAHWWQVFVIPLWFGAPFEWLLHGQNQTQFIIFSILALIVPFIALKIYSNLMPTFERYLQKLANNSITNQKGNGWLLKIISKVVCRSQDERTFFRFAIYMMGNEREFKLKVYPTLGFSIIFPFIFIFNEFKDKGLSAVAAGNWYLSLYLCAIMIPTVIMMLKYSSKYKAAWIYKTVPFQNTAPIFKGTLKAFIIKLLLPVFIIESILFTLLFGARIFPHLLVIFLSILLFTFISFRALRKALPFSEASEAGQQNEFWVILALIVLVSLLGGIHYLATILNGGLYGYMGLLLVVNFLVWRKGFNISWKSLSADVFQ</sequence>
<feature type="transmembrane region" description="Helical" evidence="1">
    <location>
        <begin position="92"/>
        <end position="116"/>
    </location>
</feature>
<evidence type="ECO:0000313" key="3">
    <source>
        <dbReference type="Proteomes" id="UP000426246"/>
    </source>
</evidence>
<dbReference type="Proteomes" id="UP000426246">
    <property type="component" value="Chromosome"/>
</dbReference>
<feature type="transmembrane region" description="Helical" evidence="1">
    <location>
        <begin position="267"/>
        <end position="285"/>
    </location>
</feature>
<feature type="transmembrane region" description="Helical" evidence="1">
    <location>
        <begin position="453"/>
        <end position="472"/>
    </location>
</feature>
<dbReference type="OrthoDB" id="2659138at2"/>
<dbReference type="AlphaFoldDB" id="A0A6B8RUE9"/>
<feature type="transmembrane region" description="Helical" evidence="1">
    <location>
        <begin position="493"/>
        <end position="513"/>
    </location>
</feature>
<gene>
    <name evidence="2" type="ORF">EHS13_34305</name>
</gene>